<keyword evidence="11" id="KW-1185">Reference proteome</keyword>
<feature type="transmembrane region" description="Helical" evidence="8">
    <location>
        <begin position="258"/>
        <end position="280"/>
    </location>
</feature>
<evidence type="ECO:0000256" key="2">
    <source>
        <dbReference type="ARBA" id="ARBA00007783"/>
    </source>
</evidence>
<proteinExistence type="inferred from homology"/>
<dbReference type="Gene3D" id="3.40.1710.10">
    <property type="entry name" value="abc type-2 transporter like domain"/>
    <property type="match status" value="1"/>
</dbReference>
<feature type="transmembrane region" description="Helical" evidence="8">
    <location>
        <begin position="228"/>
        <end position="252"/>
    </location>
</feature>
<evidence type="ECO:0000256" key="6">
    <source>
        <dbReference type="ARBA" id="ARBA00022989"/>
    </source>
</evidence>
<dbReference type="Proteomes" id="UP000681075">
    <property type="component" value="Unassembled WGS sequence"/>
</dbReference>
<comment type="subcellular location">
    <subcellularLocation>
        <location evidence="8">Cell inner membrane</location>
        <topology evidence="8">Multi-pass membrane protein</topology>
    </subcellularLocation>
    <subcellularLocation>
        <location evidence="1">Cell membrane</location>
        <topology evidence="1">Multi-pass membrane protein</topology>
    </subcellularLocation>
</comment>
<dbReference type="InterPro" id="IPR000412">
    <property type="entry name" value="ABC_2_transport"/>
</dbReference>
<feature type="transmembrane region" description="Helical" evidence="8">
    <location>
        <begin position="350"/>
        <end position="368"/>
    </location>
</feature>
<keyword evidence="5 8" id="KW-0812">Transmembrane</keyword>
<evidence type="ECO:0000256" key="3">
    <source>
        <dbReference type="ARBA" id="ARBA00022448"/>
    </source>
</evidence>
<dbReference type="GO" id="GO:0043190">
    <property type="term" value="C:ATP-binding cassette (ABC) transporter complex"/>
    <property type="evidence" value="ECO:0007669"/>
    <property type="project" value="InterPro"/>
</dbReference>
<accession>A0A8S8X897</accession>
<evidence type="ECO:0000313" key="11">
    <source>
        <dbReference type="Proteomes" id="UP000681075"/>
    </source>
</evidence>
<feature type="transmembrane region" description="Helical" evidence="8">
    <location>
        <begin position="21"/>
        <end position="43"/>
    </location>
</feature>
<evidence type="ECO:0000256" key="5">
    <source>
        <dbReference type="ARBA" id="ARBA00022692"/>
    </source>
</evidence>
<feature type="transmembrane region" description="Helical" evidence="8">
    <location>
        <begin position="292"/>
        <end position="310"/>
    </location>
</feature>
<dbReference type="PANTHER" id="PTHR30294">
    <property type="entry name" value="MEMBRANE COMPONENT OF ABC TRANSPORTER YHHJ-RELATED"/>
    <property type="match status" value="1"/>
</dbReference>
<name>A0A8S8X897_9PROT</name>
<comment type="caution">
    <text evidence="10">The sequence shown here is derived from an EMBL/GenBank/DDBJ whole genome shotgun (WGS) entry which is preliminary data.</text>
</comment>
<evidence type="ECO:0000256" key="4">
    <source>
        <dbReference type="ARBA" id="ARBA00022475"/>
    </source>
</evidence>
<dbReference type="Pfam" id="PF12698">
    <property type="entry name" value="ABC2_membrane_3"/>
    <property type="match status" value="1"/>
</dbReference>
<evidence type="ECO:0000313" key="10">
    <source>
        <dbReference type="EMBL" id="GIL38844.1"/>
    </source>
</evidence>
<evidence type="ECO:0000259" key="9">
    <source>
        <dbReference type="PROSITE" id="PS51012"/>
    </source>
</evidence>
<dbReference type="GO" id="GO:0140359">
    <property type="term" value="F:ABC-type transporter activity"/>
    <property type="evidence" value="ECO:0007669"/>
    <property type="project" value="InterPro"/>
</dbReference>
<keyword evidence="4 8" id="KW-1003">Cell membrane</keyword>
<dbReference type="InterPro" id="IPR051449">
    <property type="entry name" value="ABC-2_transporter_component"/>
</dbReference>
<dbReference type="AlphaFoldDB" id="A0A8S8X897"/>
<sequence>MISWKRFLAMLHKEFLQMRRDPGTIALTLAMPLVQLFLFGFAINADPKFLPTSLVSGDHSAYERTLTQALANSTYFRFHGPIGEEDAAKRLARGDAQFTLTVPPDFARQIDRGERPSVLLEADATDPSAIGNALAAITAINPTVLNRDLPDVLRAAPVKPPFDVVVQRKWNPENLTAYNIVPGLIGTILTFSMVVVTALAVTRERERGTMENLLAMPIRPLEVMLGKIVPYIVVGYVQISLILVIAALVFGVPMRGSLLLLLLGLGLFIAANLSVGFAFSTLARNQLQAMQMGVFFILPSILLSGFLFPFRGMPDWAQWIGEMLPLTHALRLVRGILLKGNTLADAAPHLWPLALFVFVVGAIAIRNYRETLD</sequence>
<dbReference type="InterPro" id="IPR047817">
    <property type="entry name" value="ABC2_TM_bact-type"/>
</dbReference>
<feature type="domain" description="ABC transmembrane type-2" evidence="9">
    <location>
        <begin position="142"/>
        <end position="371"/>
    </location>
</feature>
<reference evidence="10" key="1">
    <citation type="submission" date="2021-02" db="EMBL/GenBank/DDBJ databases">
        <title>Genome sequence of Rhodospirillales sp. strain TMPK1 isolated from soil.</title>
        <authorList>
            <person name="Nakai R."/>
            <person name="Kusada H."/>
            <person name="Tamaki H."/>
        </authorList>
    </citation>
    <scope>NUCLEOTIDE SEQUENCE</scope>
    <source>
        <strain evidence="10">TMPK1</strain>
    </source>
</reference>
<keyword evidence="3 8" id="KW-0813">Transport</keyword>
<dbReference type="PROSITE" id="PS51012">
    <property type="entry name" value="ABC_TM2"/>
    <property type="match status" value="1"/>
</dbReference>
<comment type="similarity">
    <text evidence="2 8">Belongs to the ABC-2 integral membrane protein family.</text>
</comment>
<dbReference type="RefSeq" id="WP_420241904.1">
    <property type="nucleotide sequence ID" value="NZ_BOPV01000001.1"/>
</dbReference>
<feature type="transmembrane region" description="Helical" evidence="8">
    <location>
        <begin position="180"/>
        <end position="201"/>
    </location>
</feature>
<organism evidence="10 11">
    <name type="scientific">Roseiterribacter gracilis</name>
    <dbReference type="NCBI Taxonomy" id="2812848"/>
    <lineage>
        <taxon>Bacteria</taxon>
        <taxon>Pseudomonadati</taxon>
        <taxon>Pseudomonadota</taxon>
        <taxon>Alphaproteobacteria</taxon>
        <taxon>Rhodospirillales</taxon>
        <taxon>Roseiterribacteraceae</taxon>
        <taxon>Roseiterribacter</taxon>
    </lineage>
</organism>
<evidence type="ECO:0000256" key="8">
    <source>
        <dbReference type="RuleBase" id="RU361157"/>
    </source>
</evidence>
<dbReference type="PANTHER" id="PTHR30294:SF29">
    <property type="entry name" value="MULTIDRUG ABC TRANSPORTER PERMEASE YBHS-RELATED"/>
    <property type="match status" value="1"/>
</dbReference>
<keyword evidence="7 8" id="KW-0472">Membrane</keyword>
<keyword evidence="6 8" id="KW-1133">Transmembrane helix</keyword>
<dbReference type="EMBL" id="BOPV01000001">
    <property type="protein sequence ID" value="GIL38844.1"/>
    <property type="molecule type" value="Genomic_DNA"/>
</dbReference>
<dbReference type="PRINTS" id="PR00164">
    <property type="entry name" value="ABC2TRNSPORT"/>
</dbReference>
<dbReference type="InterPro" id="IPR013525">
    <property type="entry name" value="ABC2_TM"/>
</dbReference>
<protein>
    <recommendedName>
        <fullName evidence="8">Transport permease protein</fullName>
    </recommendedName>
</protein>
<evidence type="ECO:0000256" key="1">
    <source>
        <dbReference type="ARBA" id="ARBA00004651"/>
    </source>
</evidence>
<evidence type="ECO:0000256" key="7">
    <source>
        <dbReference type="ARBA" id="ARBA00023136"/>
    </source>
</evidence>
<gene>
    <name evidence="10" type="ORF">TMPK1_10810</name>
</gene>